<comment type="caution">
    <text evidence="2">The sequence shown here is derived from an EMBL/GenBank/DDBJ whole genome shotgun (WGS) entry which is preliminary data.</text>
</comment>
<dbReference type="EMBL" id="CAIIXF020000011">
    <property type="protein sequence ID" value="CAH1799443.1"/>
    <property type="molecule type" value="Genomic_DNA"/>
</dbReference>
<evidence type="ECO:0000313" key="2">
    <source>
        <dbReference type="EMBL" id="CAH1799443.1"/>
    </source>
</evidence>
<keyword evidence="1" id="KW-1133">Transmembrane helix</keyword>
<evidence type="ECO:0000313" key="3">
    <source>
        <dbReference type="Proteomes" id="UP000749559"/>
    </source>
</evidence>
<dbReference type="Proteomes" id="UP000749559">
    <property type="component" value="Unassembled WGS sequence"/>
</dbReference>
<reference evidence="2" key="1">
    <citation type="submission" date="2022-03" db="EMBL/GenBank/DDBJ databases">
        <authorList>
            <person name="Martin C."/>
        </authorList>
    </citation>
    <scope>NUCLEOTIDE SEQUENCE</scope>
</reference>
<proteinExistence type="predicted"/>
<gene>
    <name evidence="2" type="ORF">OFUS_LOCUS23454</name>
</gene>
<keyword evidence="1" id="KW-0812">Transmembrane</keyword>
<sequence>MKTWTINFYLLLLAIINGHCFTIYAPKFYHDKGLLDLTNTLFKDRYDNMEEPSMIDKRTEETLAHCIQFHCGGIGKGGRGKYLMCLHNSDYLTYVYSNKYSTTSYL</sequence>
<keyword evidence="3" id="KW-1185">Reference proteome</keyword>
<evidence type="ECO:0000256" key="1">
    <source>
        <dbReference type="SAM" id="Phobius"/>
    </source>
</evidence>
<name>A0A8S4PZS6_OWEFU</name>
<accession>A0A8S4PZS6</accession>
<dbReference type="AlphaFoldDB" id="A0A8S4PZS6"/>
<protein>
    <submittedName>
        <fullName evidence="2">Uncharacterized protein</fullName>
    </submittedName>
</protein>
<organism evidence="2 3">
    <name type="scientific">Owenia fusiformis</name>
    <name type="common">Polychaete worm</name>
    <dbReference type="NCBI Taxonomy" id="6347"/>
    <lineage>
        <taxon>Eukaryota</taxon>
        <taxon>Metazoa</taxon>
        <taxon>Spiralia</taxon>
        <taxon>Lophotrochozoa</taxon>
        <taxon>Annelida</taxon>
        <taxon>Polychaeta</taxon>
        <taxon>Sedentaria</taxon>
        <taxon>Canalipalpata</taxon>
        <taxon>Sabellida</taxon>
        <taxon>Oweniida</taxon>
        <taxon>Oweniidae</taxon>
        <taxon>Owenia</taxon>
    </lineage>
</organism>
<feature type="transmembrane region" description="Helical" evidence="1">
    <location>
        <begin position="6"/>
        <end position="25"/>
    </location>
</feature>
<keyword evidence="1" id="KW-0472">Membrane</keyword>